<reference evidence="1 2" key="1">
    <citation type="journal article" date="2019" name="J. Ind. Microbiol. Biotechnol.">
        <title>The complete genomic sequence of Streptomyces spectabilis NRRL-2792 and identification of secondary metabolite biosynthetic gene clusters.</title>
        <authorList>
            <person name="Sinha A."/>
            <person name="Phillips-Salemka S."/>
            <person name="Niraula T.A."/>
            <person name="Short K.A."/>
            <person name="Niraula N.P."/>
        </authorList>
    </citation>
    <scope>NUCLEOTIDE SEQUENCE [LARGE SCALE GENOMIC DNA]</scope>
    <source>
        <strain evidence="1 2">NRRL 2792</strain>
    </source>
</reference>
<gene>
    <name evidence="1" type="ORF">FH965_38860</name>
</gene>
<dbReference type="SUPFAM" id="SSF55961">
    <property type="entry name" value="Bet v1-like"/>
    <property type="match status" value="1"/>
</dbReference>
<dbReference type="Proteomes" id="UP000316806">
    <property type="component" value="Chromosome"/>
</dbReference>
<evidence type="ECO:0000313" key="2">
    <source>
        <dbReference type="Proteomes" id="UP000316806"/>
    </source>
</evidence>
<dbReference type="Gene3D" id="3.30.530.20">
    <property type="match status" value="1"/>
</dbReference>
<sequence>MALFRIVRTTPLSADEAWLRLTDWERHGHVMPLTRVTVSGAGGVGALLTARSGVGPLAFDDPMEVVVWQPPRGRHGVCRLVKRGTFVTGWAEVEVGPRSDGGGARVVWREELRVRWLPRALDPVVARSASWLFGRAVDALLAGR</sequence>
<dbReference type="RefSeq" id="WP_144322986.1">
    <property type="nucleotide sequence ID" value="NZ_CP040916.1"/>
</dbReference>
<evidence type="ECO:0000313" key="1">
    <source>
        <dbReference type="EMBL" id="QDQ15784.1"/>
    </source>
</evidence>
<protein>
    <submittedName>
        <fullName evidence="1">SRPBCC family protein</fullName>
    </submittedName>
</protein>
<proteinExistence type="predicted"/>
<dbReference type="InterPro" id="IPR023393">
    <property type="entry name" value="START-like_dom_sf"/>
</dbReference>
<organism evidence="1 2">
    <name type="scientific">Streptomyces spectabilis</name>
    <dbReference type="NCBI Taxonomy" id="68270"/>
    <lineage>
        <taxon>Bacteria</taxon>
        <taxon>Bacillati</taxon>
        <taxon>Actinomycetota</taxon>
        <taxon>Actinomycetes</taxon>
        <taxon>Kitasatosporales</taxon>
        <taxon>Streptomycetaceae</taxon>
        <taxon>Streptomyces</taxon>
    </lineage>
</organism>
<accession>A0A516RJH7</accession>
<name>A0A516RJH7_STRST</name>
<dbReference type="EMBL" id="CP040916">
    <property type="protein sequence ID" value="QDQ15784.1"/>
    <property type="molecule type" value="Genomic_DNA"/>
</dbReference>
<dbReference type="AlphaFoldDB" id="A0A516RJH7"/>